<evidence type="ECO:0000256" key="2">
    <source>
        <dbReference type="ARBA" id="ARBA00025556"/>
    </source>
</evidence>
<evidence type="ECO:0000313" key="8">
    <source>
        <dbReference type="Proteomes" id="UP000247498"/>
    </source>
</evidence>
<keyword evidence="4" id="KW-0150">Chloroplast</keyword>
<evidence type="ECO:0000256" key="3">
    <source>
        <dbReference type="ARBA" id="ARBA00025781"/>
    </source>
</evidence>
<sequence length="446" mass="48016">MTPLAPAHGRAPALARPSRPAAAPRPPRRARLGVAAAAQQQAGDGAAAAAAASADPQQQQQQQQQQQAGAQAPGPEGEKGARSRSSSWGAVESGGGRGGGADYLYELGKSDYNTNVDAGQNVAHIDYLFTGNTLGHKTDIADGSLRGYEFRTFENIQGDYFIAPRFLEKVAVHVVKTYLVDSGALDPAVRVPLILGIWGPKGCGKTFQLELAFKKLGVEAVVMSAGELESDIAGKPGRLIRERYRKASNMGKVRGRLTALVINDIDAGLGHFANTQITVNNQIVVGTLMNICDTPTQVSISQDWREGDFINRVPIIVTGNDFSTLFAPLVRDGRMDKFFWCPAFEDKVEIVHQMYRDDGLPRDDVVDRTTFDSDKADFSDLHRRLVKGADLPQFEPVTATLAALVAEGERLVAEQDAVNANKLSEEYLKHLAAAKKRRGVGIGLSG</sequence>
<dbReference type="EMBL" id="BDRX01000162">
    <property type="protein sequence ID" value="GBF99559.1"/>
    <property type="molecule type" value="Genomic_DNA"/>
</dbReference>
<feature type="compositionally biased region" description="Low complexity" evidence="5">
    <location>
        <begin position="9"/>
        <end position="22"/>
    </location>
</feature>
<dbReference type="Pfam" id="PF00004">
    <property type="entry name" value="AAA"/>
    <property type="match status" value="1"/>
</dbReference>
<dbReference type="InParanoid" id="A0A2V0PJ24"/>
<keyword evidence="4" id="KW-0547">Nucleotide-binding</keyword>
<evidence type="ECO:0000313" key="7">
    <source>
        <dbReference type="EMBL" id="GBF99559.1"/>
    </source>
</evidence>
<feature type="domain" description="ATPase AAA-type core" evidence="6">
    <location>
        <begin position="197"/>
        <end position="342"/>
    </location>
</feature>
<dbReference type="AlphaFoldDB" id="A0A2V0PJ24"/>
<dbReference type="STRING" id="307507.A0A2V0PJ24"/>
<evidence type="ECO:0000256" key="4">
    <source>
        <dbReference type="RuleBase" id="RU369045"/>
    </source>
</evidence>
<dbReference type="Gene3D" id="1.10.8.1070">
    <property type="match status" value="1"/>
</dbReference>
<dbReference type="OrthoDB" id="2014558at2759"/>
<comment type="similarity">
    <text evidence="3 4">Belongs to the RuBisCO activase family.</text>
</comment>
<feature type="region of interest" description="Disordered" evidence="5">
    <location>
        <begin position="1"/>
        <end position="96"/>
    </location>
</feature>
<dbReference type="GO" id="GO:0009570">
    <property type="term" value="C:chloroplast stroma"/>
    <property type="evidence" value="ECO:0007669"/>
    <property type="project" value="UniProtKB-SubCell"/>
</dbReference>
<evidence type="ECO:0000259" key="6">
    <source>
        <dbReference type="Pfam" id="PF00004"/>
    </source>
</evidence>
<name>A0A2V0PJ24_9CHLO</name>
<dbReference type="InterPro" id="IPR003959">
    <property type="entry name" value="ATPase_AAA_core"/>
</dbReference>
<comment type="subcellular location">
    <subcellularLocation>
        <location evidence="1 4">Plastid</location>
        <location evidence="1 4">Chloroplast stroma</location>
    </subcellularLocation>
</comment>
<evidence type="ECO:0000256" key="1">
    <source>
        <dbReference type="ARBA" id="ARBA00004470"/>
    </source>
</evidence>
<keyword evidence="4" id="KW-0934">Plastid</keyword>
<reference evidence="7 8" key="1">
    <citation type="journal article" date="2018" name="Sci. Rep.">
        <title>Raphidocelis subcapitata (=Pseudokirchneriella subcapitata) provides an insight into genome evolution and environmental adaptations in the Sphaeropleales.</title>
        <authorList>
            <person name="Suzuki S."/>
            <person name="Yamaguchi H."/>
            <person name="Nakajima N."/>
            <person name="Kawachi M."/>
        </authorList>
    </citation>
    <scope>NUCLEOTIDE SEQUENCE [LARGE SCALE GENOMIC DNA]</scope>
    <source>
        <strain evidence="7 8">NIES-35</strain>
    </source>
</reference>
<comment type="caution">
    <text evidence="7">The sequence shown here is derived from an EMBL/GenBank/DDBJ whole genome shotgun (WGS) entry which is preliminary data.</text>
</comment>
<dbReference type="PANTHER" id="PTHR32429:SF11">
    <property type="entry name" value="RIBULOSE BISPHOSPHATE CARBOXYLASE_OXYGENASE ACTIVASE, CHLOROPLASTIC"/>
    <property type="match status" value="1"/>
</dbReference>
<dbReference type="GO" id="GO:0046863">
    <property type="term" value="F:ribulose-1,5-bisphosphate carboxylase/oxygenase activator activity"/>
    <property type="evidence" value="ECO:0007669"/>
    <property type="project" value="UniProtKB-UniRule"/>
</dbReference>
<accession>A0A2V0PJ24</accession>
<gene>
    <name evidence="7" type="ORF">Rsub_12365</name>
</gene>
<evidence type="ECO:0000256" key="5">
    <source>
        <dbReference type="SAM" id="MobiDB-lite"/>
    </source>
</evidence>
<keyword evidence="4" id="KW-0067">ATP-binding</keyword>
<organism evidence="7 8">
    <name type="scientific">Raphidocelis subcapitata</name>
    <dbReference type="NCBI Taxonomy" id="307507"/>
    <lineage>
        <taxon>Eukaryota</taxon>
        <taxon>Viridiplantae</taxon>
        <taxon>Chlorophyta</taxon>
        <taxon>core chlorophytes</taxon>
        <taxon>Chlorophyceae</taxon>
        <taxon>CS clade</taxon>
        <taxon>Sphaeropleales</taxon>
        <taxon>Selenastraceae</taxon>
        <taxon>Raphidocelis</taxon>
    </lineage>
</organism>
<dbReference type="GO" id="GO:0016887">
    <property type="term" value="F:ATP hydrolysis activity"/>
    <property type="evidence" value="ECO:0007669"/>
    <property type="project" value="UniProtKB-UniRule"/>
</dbReference>
<comment type="function">
    <text evidence="2 4">Activation of RuBisCO (ribulose-1,5-bisphosphate carboxylase/oxygenase; EC 4.1.1.39) involves the ATP-dependent carboxylation of the epsilon-amino group of lysine leading to a carbamate structure.</text>
</comment>
<dbReference type="SUPFAM" id="SSF52540">
    <property type="entry name" value="P-loop containing nucleoside triphosphate hydrolases"/>
    <property type="match status" value="1"/>
</dbReference>
<dbReference type="PANTHER" id="PTHR32429">
    <property type="match status" value="1"/>
</dbReference>
<dbReference type="Gene3D" id="3.40.50.300">
    <property type="entry name" value="P-loop containing nucleotide triphosphate hydrolases"/>
    <property type="match status" value="1"/>
</dbReference>
<dbReference type="InterPro" id="IPR044960">
    <property type="entry name" value="RCA-like"/>
</dbReference>
<dbReference type="FunCoup" id="A0A2V0PJ24">
    <property type="interactions" value="629"/>
</dbReference>
<feature type="compositionally biased region" description="Low complexity" evidence="5">
    <location>
        <begin position="32"/>
        <end position="75"/>
    </location>
</feature>
<dbReference type="Proteomes" id="UP000247498">
    <property type="component" value="Unassembled WGS sequence"/>
</dbReference>
<dbReference type="GO" id="GO:0005524">
    <property type="term" value="F:ATP binding"/>
    <property type="evidence" value="ECO:0007669"/>
    <property type="project" value="UniProtKB-UniRule"/>
</dbReference>
<keyword evidence="8" id="KW-1185">Reference proteome</keyword>
<proteinExistence type="inferred from homology"/>
<protein>
    <recommendedName>
        <fullName evidence="4">Ribulose bisphosphate carboxylase/oxygenase activase, chloroplastic</fullName>
        <shortName evidence="4">RA</shortName>
        <shortName evidence="4">RuBisCO activase</shortName>
    </recommendedName>
</protein>
<dbReference type="InterPro" id="IPR027417">
    <property type="entry name" value="P-loop_NTPase"/>
</dbReference>